<reference evidence="4 5" key="1">
    <citation type="submission" date="2016-01" db="EMBL/GenBank/DDBJ databases">
        <authorList>
            <person name="Oliw E.H."/>
        </authorList>
    </citation>
    <scope>NUCLEOTIDE SEQUENCE [LARGE SCALE GENOMIC DNA]</scope>
    <source>
        <strain evidence="4 5">MJR7757A</strain>
    </source>
</reference>
<dbReference type="InterPro" id="IPR042002">
    <property type="entry name" value="Sortase_C"/>
</dbReference>
<dbReference type="EMBL" id="LRPU01000142">
    <property type="protein sequence ID" value="KXA08316.1"/>
    <property type="molecule type" value="Genomic_DNA"/>
</dbReference>
<feature type="transmembrane region" description="Helical" evidence="3">
    <location>
        <begin position="252"/>
        <end position="273"/>
    </location>
</feature>
<feature type="active site" description="Acyl-thioester intermediate" evidence="2">
    <location>
        <position position="211"/>
    </location>
</feature>
<organism evidence="4 5">
    <name type="scientific">Clostridium perfringens</name>
    <dbReference type="NCBI Taxonomy" id="1502"/>
    <lineage>
        <taxon>Bacteria</taxon>
        <taxon>Bacillati</taxon>
        <taxon>Bacillota</taxon>
        <taxon>Clostridia</taxon>
        <taxon>Eubacteriales</taxon>
        <taxon>Clostridiaceae</taxon>
        <taxon>Clostridium</taxon>
    </lineage>
</organism>
<dbReference type="PATRIC" id="fig|1502.174.peg.2449"/>
<dbReference type="Pfam" id="PF04203">
    <property type="entry name" value="Sortase"/>
    <property type="match status" value="1"/>
</dbReference>
<dbReference type="InterPro" id="IPR005754">
    <property type="entry name" value="Sortase"/>
</dbReference>
<dbReference type="GO" id="GO:0016787">
    <property type="term" value="F:hydrolase activity"/>
    <property type="evidence" value="ECO:0007669"/>
    <property type="project" value="UniProtKB-KW"/>
</dbReference>
<dbReference type="CDD" id="cd05827">
    <property type="entry name" value="Sortase_C"/>
    <property type="match status" value="1"/>
</dbReference>
<dbReference type="NCBIfam" id="TIGR01076">
    <property type="entry name" value="sortase_fam"/>
    <property type="match status" value="1"/>
</dbReference>
<dbReference type="RefSeq" id="WP_060796369.1">
    <property type="nucleotide sequence ID" value="NZ_KQ956277.1"/>
</dbReference>
<dbReference type="NCBIfam" id="NF033745">
    <property type="entry name" value="class_C_sortase"/>
    <property type="match status" value="1"/>
</dbReference>
<protein>
    <submittedName>
        <fullName evidence="4">Sortase family protein</fullName>
    </submittedName>
</protein>
<evidence type="ECO:0000256" key="1">
    <source>
        <dbReference type="ARBA" id="ARBA00022801"/>
    </source>
</evidence>
<dbReference type="InterPro" id="IPR023365">
    <property type="entry name" value="Sortase_dom-sf"/>
</dbReference>
<evidence type="ECO:0000256" key="3">
    <source>
        <dbReference type="SAM" id="Phobius"/>
    </source>
</evidence>
<evidence type="ECO:0000256" key="2">
    <source>
        <dbReference type="PIRSR" id="PIRSR605754-1"/>
    </source>
</evidence>
<sequence>MNFDIALDFLKRLKRIYFSILILITLIALGFLLYPSFSNYINNKFAVSTISDYTEKINNVKDEEVDDLIKNINKYNEDLFNGTAENELPSCLNINKGDVLGYIEIPSINIKLPIYYGTSVDILKKGVGVLEGTSLPVGGKNTHSVLSAHTGLTNQKLFTDIDKLKEGDMFYLHGFKKDLAYKVDQIKVVHPDEIDELKISEGNDYITLLTCYPYGINTERLLVRGERTDLSPSNVEHVQKEISTFNHSNQNLILIVIILISILIFILLLFLIMKFKGKNKRDKLK</sequence>
<dbReference type="Gene3D" id="2.40.260.10">
    <property type="entry name" value="Sortase"/>
    <property type="match status" value="1"/>
</dbReference>
<dbReference type="SUPFAM" id="SSF63817">
    <property type="entry name" value="Sortase"/>
    <property type="match status" value="1"/>
</dbReference>
<proteinExistence type="predicted"/>
<feature type="active site" description="Proton donor/acceptor" evidence="2">
    <location>
        <position position="149"/>
    </location>
</feature>
<dbReference type="Proteomes" id="UP000070646">
    <property type="component" value="Unassembled WGS sequence"/>
</dbReference>
<evidence type="ECO:0000313" key="4">
    <source>
        <dbReference type="EMBL" id="KXA08316.1"/>
    </source>
</evidence>
<feature type="transmembrane region" description="Helical" evidence="3">
    <location>
        <begin position="16"/>
        <end position="34"/>
    </location>
</feature>
<keyword evidence="1" id="KW-0378">Hydrolase</keyword>
<keyword evidence="3" id="KW-1133">Transmembrane helix</keyword>
<name>A0A133MWA9_CLOPF</name>
<keyword evidence="3" id="KW-0472">Membrane</keyword>
<evidence type="ECO:0000313" key="5">
    <source>
        <dbReference type="Proteomes" id="UP000070646"/>
    </source>
</evidence>
<accession>A0A133MWA9</accession>
<comment type="caution">
    <text evidence="4">The sequence shown here is derived from an EMBL/GenBank/DDBJ whole genome shotgun (WGS) entry which is preliminary data.</text>
</comment>
<dbReference type="AlphaFoldDB" id="A0A133MWA9"/>
<keyword evidence="3" id="KW-0812">Transmembrane</keyword>
<gene>
    <name evidence="4" type="ORF">HMPREF3222_02435</name>
</gene>